<dbReference type="PROSITE" id="PS50928">
    <property type="entry name" value="ABC_TM1"/>
    <property type="match status" value="1"/>
</dbReference>
<dbReference type="Gene3D" id="1.10.3720.10">
    <property type="entry name" value="MetI-like"/>
    <property type="match status" value="1"/>
</dbReference>
<feature type="transmembrane region" description="Helical" evidence="7">
    <location>
        <begin position="170"/>
        <end position="187"/>
    </location>
</feature>
<dbReference type="Pfam" id="PF00528">
    <property type="entry name" value="BPD_transp_1"/>
    <property type="match status" value="1"/>
</dbReference>
<dbReference type="GO" id="GO:0005886">
    <property type="term" value="C:plasma membrane"/>
    <property type="evidence" value="ECO:0007669"/>
    <property type="project" value="UniProtKB-SubCell"/>
</dbReference>
<evidence type="ECO:0000256" key="5">
    <source>
        <dbReference type="ARBA" id="ARBA00022989"/>
    </source>
</evidence>
<evidence type="ECO:0000256" key="6">
    <source>
        <dbReference type="ARBA" id="ARBA00023136"/>
    </source>
</evidence>
<protein>
    <submittedName>
        <fullName evidence="9">Sulfonate transport system permease protein</fullName>
    </submittedName>
</protein>
<name>A0A1M7XWX3_9FIRM</name>
<proteinExistence type="inferred from homology"/>
<dbReference type="AlphaFoldDB" id="A0A1M7XWX3"/>
<comment type="similarity">
    <text evidence="7">Belongs to the binding-protein-dependent transport system permease family.</text>
</comment>
<keyword evidence="4 7" id="KW-0812">Transmembrane</keyword>
<keyword evidence="6 7" id="KW-0472">Membrane</keyword>
<evidence type="ECO:0000256" key="7">
    <source>
        <dbReference type="RuleBase" id="RU363032"/>
    </source>
</evidence>
<evidence type="ECO:0000256" key="4">
    <source>
        <dbReference type="ARBA" id="ARBA00022692"/>
    </source>
</evidence>
<sequence length="257" mass="28376">MKLKRKQGKKQYEIFLQWLLPLLLIIAWYVATSSGHSNTIFPSPIKVLNRAVTMLENGQLLEYTAVSARRAVIGFLIGGGIGFLLGLINGLWRISDVALNTTLQMLRNIPVLALISLFIVWFGIGEKVKIIMVAFGVFFPLYINTYHGIKNIDKGLIEMGKVYGLRGISLFTNIILPGALSSVLVGVRLSLGIMWLVLIAAETIAADAGIGYMAMTARELMQMDKVVLSIIIYALLGKLSDVIASALERRLLKWRAV</sequence>
<dbReference type="SUPFAM" id="SSF161098">
    <property type="entry name" value="MetI-like"/>
    <property type="match status" value="1"/>
</dbReference>
<feature type="domain" description="ABC transmembrane type-1" evidence="8">
    <location>
        <begin position="60"/>
        <end position="244"/>
    </location>
</feature>
<dbReference type="PANTHER" id="PTHR30151">
    <property type="entry name" value="ALKANE SULFONATE ABC TRANSPORTER-RELATED, MEMBRANE SUBUNIT"/>
    <property type="match status" value="1"/>
</dbReference>
<dbReference type="STRING" id="1121345.SAMN02745217_00173"/>
<feature type="transmembrane region" description="Helical" evidence="7">
    <location>
        <begin position="193"/>
        <end position="214"/>
    </location>
</feature>
<accession>A0A1M7XWX3</accession>
<feature type="transmembrane region" description="Helical" evidence="7">
    <location>
        <begin position="130"/>
        <end position="149"/>
    </location>
</feature>
<evidence type="ECO:0000256" key="1">
    <source>
        <dbReference type="ARBA" id="ARBA00004651"/>
    </source>
</evidence>
<reference evidence="9 10" key="1">
    <citation type="submission" date="2016-12" db="EMBL/GenBank/DDBJ databases">
        <authorList>
            <person name="Song W.-J."/>
            <person name="Kurnit D.M."/>
        </authorList>
    </citation>
    <scope>NUCLEOTIDE SEQUENCE [LARGE SCALE GENOMIC DNA]</scope>
    <source>
        <strain evidence="9 10">DSM 12503</strain>
    </source>
</reference>
<dbReference type="EMBL" id="FRFD01000003">
    <property type="protein sequence ID" value="SHO43302.1"/>
    <property type="molecule type" value="Genomic_DNA"/>
</dbReference>
<evidence type="ECO:0000256" key="2">
    <source>
        <dbReference type="ARBA" id="ARBA00022448"/>
    </source>
</evidence>
<organism evidence="9 10">
    <name type="scientific">Anaerocolumna xylanovorans DSM 12503</name>
    <dbReference type="NCBI Taxonomy" id="1121345"/>
    <lineage>
        <taxon>Bacteria</taxon>
        <taxon>Bacillati</taxon>
        <taxon>Bacillota</taxon>
        <taxon>Clostridia</taxon>
        <taxon>Lachnospirales</taxon>
        <taxon>Lachnospiraceae</taxon>
        <taxon>Anaerocolumna</taxon>
    </lineage>
</organism>
<gene>
    <name evidence="9" type="ORF">SAMN02745217_00173</name>
</gene>
<evidence type="ECO:0000313" key="9">
    <source>
        <dbReference type="EMBL" id="SHO43302.1"/>
    </source>
</evidence>
<feature type="transmembrane region" description="Helical" evidence="7">
    <location>
        <begin position="12"/>
        <end position="31"/>
    </location>
</feature>
<feature type="transmembrane region" description="Helical" evidence="7">
    <location>
        <begin position="106"/>
        <end position="124"/>
    </location>
</feature>
<dbReference type="Proteomes" id="UP000184612">
    <property type="component" value="Unassembled WGS sequence"/>
</dbReference>
<dbReference type="PANTHER" id="PTHR30151:SF38">
    <property type="entry name" value="ALIPHATIC SULFONATES TRANSPORT PERMEASE PROTEIN SSUC-RELATED"/>
    <property type="match status" value="1"/>
</dbReference>
<dbReference type="RefSeq" id="WP_073586930.1">
    <property type="nucleotide sequence ID" value="NZ_FRFD01000003.1"/>
</dbReference>
<keyword evidence="3" id="KW-1003">Cell membrane</keyword>
<dbReference type="InterPro" id="IPR035906">
    <property type="entry name" value="MetI-like_sf"/>
</dbReference>
<feature type="transmembrane region" description="Helical" evidence="7">
    <location>
        <begin position="71"/>
        <end position="94"/>
    </location>
</feature>
<keyword evidence="5 7" id="KW-1133">Transmembrane helix</keyword>
<dbReference type="InterPro" id="IPR000515">
    <property type="entry name" value="MetI-like"/>
</dbReference>
<keyword evidence="2 7" id="KW-0813">Transport</keyword>
<evidence type="ECO:0000313" key="10">
    <source>
        <dbReference type="Proteomes" id="UP000184612"/>
    </source>
</evidence>
<feature type="transmembrane region" description="Helical" evidence="7">
    <location>
        <begin position="226"/>
        <end position="247"/>
    </location>
</feature>
<dbReference type="OrthoDB" id="9793490at2"/>
<dbReference type="FunFam" id="1.10.3720.10:FF:000003">
    <property type="entry name" value="Aliphatic sulfonate ABC transporter permease"/>
    <property type="match status" value="1"/>
</dbReference>
<dbReference type="GO" id="GO:0042918">
    <property type="term" value="P:alkanesulfonate transmembrane transport"/>
    <property type="evidence" value="ECO:0007669"/>
    <property type="project" value="UniProtKB-ARBA"/>
</dbReference>
<keyword evidence="10" id="KW-1185">Reference proteome</keyword>
<comment type="subcellular location">
    <subcellularLocation>
        <location evidence="1 7">Cell membrane</location>
        <topology evidence="1 7">Multi-pass membrane protein</topology>
    </subcellularLocation>
</comment>
<evidence type="ECO:0000256" key="3">
    <source>
        <dbReference type="ARBA" id="ARBA00022475"/>
    </source>
</evidence>
<dbReference type="CDD" id="cd06261">
    <property type="entry name" value="TM_PBP2"/>
    <property type="match status" value="1"/>
</dbReference>
<evidence type="ECO:0000259" key="8">
    <source>
        <dbReference type="PROSITE" id="PS50928"/>
    </source>
</evidence>